<keyword evidence="6" id="KW-0614">Plasmid</keyword>
<dbReference type="PATRIC" id="fig|1031711.3.peg.3450"/>
<feature type="transmembrane region" description="Helical" evidence="5">
    <location>
        <begin position="197"/>
        <end position="214"/>
    </location>
</feature>
<keyword evidence="2 5" id="KW-0812">Transmembrane</keyword>
<evidence type="ECO:0000256" key="1">
    <source>
        <dbReference type="ARBA" id="ARBA00004141"/>
    </source>
</evidence>
<evidence type="ECO:0000256" key="3">
    <source>
        <dbReference type="ARBA" id="ARBA00022989"/>
    </source>
</evidence>
<feature type="transmembrane region" description="Helical" evidence="5">
    <location>
        <begin position="306"/>
        <end position="326"/>
    </location>
</feature>
<organism evidence="6 7">
    <name type="scientific">Ralstonia solanacearum (strain Po82)</name>
    <dbReference type="NCBI Taxonomy" id="1031711"/>
    <lineage>
        <taxon>Bacteria</taxon>
        <taxon>Pseudomonadati</taxon>
        <taxon>Pseudomonadota</taxon>
        <taxon>Betaproteobacteria</taxon>
        <taxon>Burkholderiales</taxon>
        <taxon>Burkholderiaceae</taxon>
        <taxon>Ralstonia</taxon>
        <taxon>Ralstonia solanacearum species complex</taxon>
    </lineage>
</organism>
<keyword evidence="5" id="KW-1003">Cell membrane</keyword>
<name>F6G877_RALS8</name>
<evidence type="ECO:0000256" key="4">
    <source>
        <dbReference type="ARBA" id="ARBA00023136"/>
    </source>
</evidence>
<keyword evidence="4 5" id="KW-0472">Membrane</keyword>
<feature type="transmembrane region" description="Helical" evidence="5">
    <location>
        <begin position="333"/>
        <end position="353"/>
    </location>
</feature>
<comment type="similarity">
    <text evidence="5">Belongs to the 4-toluene sulfonate uptake permease (TSUP) (TC 2.A.102) family.</text>
</comment>
<comment type="subcellular location">
    <subcellularLocation>
        <location evidence="5">Cell membrane</location>
        <topology evidence="5">Multi-pass membrane protein</topology>
    </subcellularLocation>
    <subcellularLocation>
        <location evidence="1">Membrane</location>
        <topology evidence="1">Multi-pass membrane protein</topology>
    </subcellularLocation>
</comment>
<dbReference type="KEGG" id="rsn:RSPO_m00187"/>
<evidence type="ECO:0000256" key="5">
    <source>
        <dbReference type="RuleBase" id="RU363041"/>
    </source>
</evidence>
<geneLocation type="plasmid" evidence="7"/>
<dbReference type="GO" id="GO:0005886">
    <property type="term" value="C:plasma membrane"/>
    <property type="evidence" value="ECO:0007669"/>
    <property type="project" value="UniProtKB-SubCell"/>
</dbReference>
<feature type="transmembrane region" description="Helical" evidence="5">
    <location>
        <begin position="166"/>
        <end position="185"/>
    </location>
</feature>
<dbReference type="AlphaFoldDB" id="F6G877"/>
<evidence type="ECO:0000313" key="6">
    <source>
        <dbReference type="EMBL" id="AEG70828.1"/>
    </source>
</evidence>
<proteinExistence type="inferred from homology"/>
<accession>F6G877</accession>
<feature type="transmembrane region" description="Helical" evidence="5">
    <location>
        <begin position="140"/>
        <end position="160"/>
    </location>
</feature>
<dbReference type="InterPro" id="IPR051598">
    <property type="entry name" value="TSUP/Inactive_protease-like"/>
</dbReference>
<dbReference type="HOGENOM" id="CLU_045498_5_1_4"/>
<dbReference type="PANTHER" id="PTHR43701:SF2">
    <property type="entry name" value="MEMBRANE TRANSPORTER PROTEIN YJNA-RELATED"/>
    <property type="match status" value="1"/>
</dbReference>
<dbReference type="EMBL" id="CP002820">
    <property type="protein sequence ID" value="AEG70828.1"/>
    <property type="molecule type" value="Genomic_DNA"/>
</dbReference>
<gene>
    <name evidence="6" type="ordered locus">RSPO_m00187</name>
</gene>
<dbReference type="InterPro" id="IPR002781">
    <property type="entry name" value="TM_pro_TauE-like"/>
</dbReference>
<evidence type="ECO:0000256" key="2">
    <source>
        <dbReference type="ARBA" id="ARBA00022692"/>
    </source>
</evidence>
<evidence type="ECO:0000313" key="7">
    <source>
        <dbReference type="Proteomes" id="UP000007953"/>
    </source>
</evidence>
<keyword evidence="3 5" id="KW-1133">Transmembrane helix</keyword>
<dbReference type="Proteomes" id="UP000007953">
    <property type="component" value="Plasmid megaplasmid"/>
</dbReference>
<reference evidence="6 7" key="1">
    <citation type="journal article" date="2011" name="J. Bacteriol.">
        <title>Complete genome sequence of the plant pathogen Ralstonia solanacearum strain Po82.</title>
        <authorList>
            <person name="Xu J."/>
            <person name="Zheng H.J."/>
            <person name="Liu L."/>
            <person name="Pan Z.C."/>
            <person name="Prior P."/>
            <person name="Tang B."/>
            <person name="Xu J.S."/>
            <person name="Zhang H."/>
            <person name="Tian Q."/>
            <person name="Zhang L.Q."/>
            <person name="Feng J."/>
        </authorList>
    </citation>
    <scope>NUCLEOTIDE SEQUENCE [LARGE SCALE GENOMIC DNA]</scope>
    <source>
        <strain evidence="7">Po82</strain>
    </source>
</reference>
<dbReference type="PANTHER" id="PTHR43701">
    <property type="entry name" value="MEMBRANE TRANSPORTER PROTEIN MJ0441-RELATED"/>
    <property type="match status" value="1"/>
</dbReference>
<feature type="transmembrane region" description="Helical" evidence="5">
    <location>
        <begin position="241"/>
        <end position="269"/>
    </location>
</feature>
<protein>
    <recommendedName>
        <fullName evidence="5">Probable membrane transporter protein</fullName>
    </recommendedName>
</protein>
<sequence length="354" mass="36496">MVSRHRKSDYRGAVTTLPSGQSLFSKGPASLFGVRRGIAGDAPADGEGDGLTTPGRAFRHAGRGARATLQYTAFSLIKPGRRQGVGFLFSVGMTHHLVLTGLINLLLGMGLGVAGGLLGIGGGLIAIPILGYLYGMDQHLAQGTALVMIAPNVLIGFWRYHQHHPVPLRSVATLCAVAMVSTYVAARFAAGLDAAHLRTAFAWFLIALAVYFASQLRDKAHPDPAAAHPAPGAARAMPPAVLLLLGIASGGMSGIFTVGGGLVVVPALVTLFGMSQTRAQGMALALVVPGSLIALAAYAHAGHVSWGTGIPLALGGMVSVSWGVALAHRFSPLRLRLVFCAVLLGAAVAMLTIR</sequence>
<feature type="transmembrane region" description="Helical" evidence="5">
    <location>
        <begin position="85"/>
        <end position="107"/>
    </location>
</feature>
<feature type="transmembrane region" description="Helical" evidence="5">
    <location>
        <begin position="281"/>
        <end position="300"/>
    </location>
</feature>
<feature type="transmembrane region" description="Helical" evidence="5">
    <location>
        <begin position="113"/>
        <end position="133"/>
    </location>
</feature>
<dbReference type="Pfam" id="PF01925">
    <property type="entry name" value="TauE"/>
    <property type="match status" value="1"/>
</dbReference>